<name>A0ABR6BA52_9PSEU</name>
<comment type="caution">
    <text evidence="2">The sequence shown here is derived from an EMBL/GenBank/DDBJ whole genome shotgun (WGS) entry which is preliminary data.</text>
</comment>
<dbReference type="EMBL" id="JACJID010000001">
    <property type="protein sequence ID" value="MBA8923755.1"/>
    <property type="molecule type" value="Genomic_DNA"/>
</dbReference>
<dbReference type="Proteomes" id="UP000517916">
    <property type="component" value="Unassembled WGS sequence"/>
</dbReference>
<gene>
    <name evidence="2" type="ORF">BC739_000952</name>
</gene>
<evidence type="ECO:0000313" key="3">
    <source>
        <dbReference type="Proteomes" id="UP000517916"/>
    </source>
</evidence>
<organism evidence="2 3">
    <name type="scientific">Kutzneria viridogrisea</name>
    <dbReference type="NCBI Taxonomy" id="47990"/>
    <lineage>
        <taxon>Bacteria</taxon>
        <taxon>Bacillati</taxon>
        <taxon>Actinomycetota</taxon>
        <taxon>Actinomycetes</taxon>
        <taxon>Pseudonocardiales</taxon>
        <taxon>Pseudonocardiaceae</taxon>
        <taxon>Kutzneria</taxon>
    </lineage>
</organism>
<accession>A0ABR6BA52</accession>
<evidence type="ECO:0000256" key="1">
    <source>
        <dbReference type="SAM" id="MobiDB-lite"/>
    </source>
</evidence>
<sequence length="234" mass="24928">MSRPCCCTIARNEPPPRPPGRHRSGRREGERAPSRVRSPCRPGGDRSHPGSGMGSPHIIADLGRHDRGAGPLGARAGRPGWSTGSRARRRHGRTGRAAETAVDTDVHRYAPTLAPDPHASRPFAARSSGWRLVAWTRPGGFASCHHAWRSGLRTAGGSVLVTPAGDPPVPATVCRRYAGSRKWWAPTAGSARWAPRRTGRSGGHGPRCAAGCVWGSRSRSMRPTCDSGRVTGRA</sequence>
<evidence type="ECO:0000313" key="2">
    <source>
        <dbReference type="EMBL" id="MBA8923755.1"/>
    </source>
</evidence>
<feature type="region of interest" description="Disordered" evidence="1">
    <location>
        <begin position="1"/>
        <end position="100"/>
    </location>
</feature>
<keyword evidence="3" id="KW-1185">Reference proteome</keyword>
<reference evidence="2 3" key="1">
    <citation type="submission" date="2020-08" db="EMBL/GenBank/DDBJ databases">
        <title>Genomic Encyclopedia of Archaeal and Bacterial Type Strains, Phase II (KMG-II): from individual species to whole genera.</title>
        <authorList>
            <person name="Goeker M."/>
        </authorList>
    </citation>
    <scope>NUCLEOTIDE SEQUENCE [LARGE SCALE GENOMIC DNA]</scope>
    <source>
        <strain evidence="2 3">DSM 43850</strain>
    </source>
</reference>
<feature type="compositionally biased region" description="Low complexity" evidence="1">
    <location>
        <begin position="72"/>
        <end position="85"/>
    </location>
</feature>
<proteinExistence type="predicted"/>
<protein>
    <submittedName>
        <fullName evidence="2">Uncharacterized protein</fullName>
    </submittedName>
</protein>